<proteinExistence type="predicted"/>
<feature type="region of interest" description="Disordered" evidence="1">
    <location>
        <begin position="56"/>
        <end position="75"/>
    </location>
</feature>
<dbReference type="PANTHER" id="PTHR12864">
    <property type="entry name" value="RAN BINDING PROTEIN 9-RELATED"/>
    <property type="match status" value="1"/>
</dbReference>
<gene>
    <name evidence="3" type="ORF">RclHR1_00550022</name>
</gene>
<dbReference type="InterPro" id="IPR050618">
    <property type="entry name" value="Ubq-SigPath_Reg"/>
</dbReference>
<dbReference type="STRING" id="94130.A0A2Z6SF71"/>
<dbReference type="PROSITE" id="PS50897">
    <property type="entry name" value="CTLH"/>
    <property type="match status" value="1"/>
</dbReference>
<dbReference type="AlphaFoldDB" id="A0A2Z6SF71"/>
<dbReference type="SMART" id="SM00757">
    <property type="entry name" value="CRA"/>
    <property type="match status" value="1"/>
</dbReference>
<dbReference type="EMBL" id="BEXD01003926">
    <property type="protein sequence ID" value="GBC04077.1"/>
    <property type="molecule type" value="Genomic_DNA"/>
</dbReference>
<comment type="caution">
    <text evidence="3">The sequence shown here is derived from an EMBL/GenBank/DDBJ whole genome shotgun (WGS) entry which is preliminary data.</text>
</comment>
<reference evidence="3 4" key="1">
    <citation type="submission" date="2017-11" db="EMBL/GenBank/DDBJ databases">
        <title>The genome of Rhizophagus clarus HR1 reveals common genetic basis of auxotrophy among arbuscular mycorrhizal fungi.</title>
        <authorList>
            <person name="Kobayashi Y."/>
        </authorList>
    </citation>
    <scope>NUCLEOTIDE SEQUENCE [LARGE SCALE GENOMIC DNA]</scope>
    <source>
        <strain evidence="3 4">HR1</strain>
    </source>
</reference>
<accession>A0A2Z6SF71</accession>
<dbReference type="InterPro" id="IPR024964">
    <property type="entry name" value="CTLH/CRA"/>
</dbReference>
<evidence type="ECO:0000256" key="1">
    <source>
        <dbReference type="SAM" id="MobiDB-lite"/>
    </source>
</evidence>
<dbReference type="Proteomes" id="UP000247702">
    <property type="component" value="Unassembled WGS sequence"/>
</dbReference>
<sequence length="327" mass="36671">MEPCPDVYQNNEEPDDTVVRQLVLDYLIHNCYGETAKVFFKDALNVGEPSMEHALNGSAQNGSTNGITNGVVQNGNSSPVPMDIIEVDEDGDCEMVDSIQEECMHIDSTSELISKEANSQMLLEVLKKSKRKESFNAEFALKSLETRKKIRHYIIAGSITEALSLCRDKFPHVVASDEQDIRTTARSIDMCFRLQCQQFIETVRAGNPYEALLFAQTVLTSFPKKKGANEEKFNAELKIMSALMAYEDPENSPVGSLLAQEHRDRLADEINSAILSFDCHASESVLERIAKQTTLVREYLHSAMSRGQRNSKVYAKWQLSTFIQEGS</sequence>
<feature type="domain" description="CTLH" evidence="2">
    <location>
        <begin position="143"/>
        <end position="210"/>
    </location>
</feature>
<evidence type="ECO:0000259" key="2">
    <source>
        <dbReference type="PROSITE" id="PS50897"/>
    </source>
</evidence>
<evidence type="ECO:0000313" key="4">
    <source>
        <dbReference type="Proteomes" id="UP000247702"/>
    </source>
</evidence>
<name>A0A2Z6SF71_9GLOM</name>
<keyword evidence="4" id="KW-1185">Reference proteome</keyword>
<dbReference type="PROSITE" id="PS50896">
    <property type="entry name" value="LISH"/>
    <property type="match status" value="1"/>
</dbReference>
<dbReference type="InterPro" id="IPR006594">
    <property type="entry name" value="LisH"/>
</dbReference>
<dbReference type="InterPro" id="IPR006595">
    <property type="entry name" value="CTLH_C"/>
</dbReference>
<evidence type="ECO:0000313" key="3">
    <source>
        <dbReference type="EMBL" id="GBC04077.1"/>
    </source>
</evidence>
<protein>
    <recommendedName>
        <fullName evidence="2">CTLH domain-containing protein</fullName>
    </recommendedName>
</protein>
<dbReference type="SMART" id="SM00668">
    <property type="entry name" value="CTLH"/>
    <property type="match status" value="1"/>
</dbReference>
<feature type="compositionally biased region" description="Polar residues" evidence="1">
    <location>
        <begin position="57"/>
        <end position="75"/>
    </location>
</feature>
<dbReference type="InterPro" id="IPR013144">
    <property type="entry name" value="CRA_dom"/>
</dbReference>
<dbReference type="Pfam" id="PF10607">
    <property type="entry name" value="CTLH"/>
    <property type="match status" value="1"/>
</dbReference>
<organism evidence="3 4">
    <name type="scientific">Rhizophagus clarus</name>
    <dbReference type="NCBI Taxonomy" id="94130"/>
    <lineage>
        <taxon>Eukaryota</taxon>
        <taxon>Fungi</taxon>
        <taxon>Fungi incertae sedis</taxon>
        <taxon>Mucoromycota</taxon>
        <taxon>Glomeromycotina</taxon>
        <taxon>Glomeromycetes</taxon>
        <taxon>Glomerales</taxon>
        <taxon>Glomeraceae</taxon>
        <taxon>Rhizophagus</taxon>
    </lineage>
</organism>